<feature type="transmembrane region" description="Helical" evidence="14">
    <location>
        <begin position="266"/>
        <end position="283"/>
    </location>
</feature>
<feature type="domain" description="STT3/PglB/AglB core" evidence="16">
    <location>
        <begin position="465"/>
        <end position="580"/>
    </location>
</feature>
<evidence type="ECO:0000256" key="6">
    <source>
        <dbReference type="ARBA" id="ARBA00022676"/>
    </source>
</evidence>
<dbReference type="InterPro" id="IPR003674">
    <property type="entry name" value="Oligo_trans_STT3"/>
</dbReference>
<evidence type="ECO:0000256" key="2">
    <source>
        <dbReference type="ARBA" id="ARBA00001946"/>
    </source>
</evidence>
<evidence type="ECO:0000256" key="13">
    <source>
        <dbReference type="ARBA" id="ARBA00023211"/>
    </source>
</evidence>
<dbReference type="Pfam" id="PF02516">
    <property type="entry name" value="STT3"/>
    <property type="match status" value="1"/>
</dbReference>
<dbReference type="GO" id="GO:0046872">
    <property type="term" value="F:metal ion binding"/>
    <property type="evidence" value="ECO:0007669"/>
    <property type="project" value="UniProtKB-KW"/>
</dbReference>
<feature type="transmembrane region" description="Helical" evidence="14">
    <location>
        <begin position="330"/>
        <end position="352"/>
    </location>
</feature>
<keyword evidence="13" id="KW-0464">Manganese</keyword>
<feature type="transmembrane region" description="Helical" evidence="14">
    <location>
        <begin position="208"/>
        <end position="226"/>
    </location>
</feature>
<evidence type="ECO:0000256" key="5">
    <source>
        <dbReference type="ARBA" id="ARBA00010810"/>
    </source>
</evidence>
<dbReference type="PANTHER" id="PTHR13872">
    <property type="entry name" value="DOLICHYL-DIPHOSPHOOLIGOSACCHARIDE--PROTEIN GLYCOSYLTRANSFERASE SUBUNIT"/>
    <property type="match status" value="1"/>
</dbReference>
<evidence type="ECO:0000313" key="17">
    <source>
        <dbReference type="EMBL" id="PMP61463.1"/>
    </source>
</evidence>
<keyword evidence="8 14" id="KW-0812">Transmembrane</keyword>
<evidence type="ECO:0000256" key="4">
    <source>
        <dbReference type="ARBA" id="ARBA00004922"/>
    </source>
</evidence>
<feature type="transmembrane region" description="Helical" evidence="14">
    <location>
        <begin position="386"/>
        <end position="405"/>
    </location>
</feature>
<keyword evidence="12 14" id="KW-0472">Membrane</keyword>
<comment type="similarity">
    <text evidence="5">Belongs to the STT3 family.</text>
</comment>
<evidence type="ECO:0000259" key="15">
    <source>
        <dbReference type="Pfam" id="PF02516"/>
    </source>
</evidence>
<comment type="pathway">
    <text evidence="4">Protein modification; protein glycosylation.</text>
</comment>
<gene>
    <name evidence="17" type="ORF">C0197_05570</name>
</gene>
<comment type="subcellular location">
    <subcellularLocation>
        <location evidence="3">Endomembrane system</location>
        <topology evidence="3">Multi-pass membrane protein</topology>
    </subcellularLocation>
</comment>
<dbReference type="GO" id="GO:0016020">
    <property type="term" value="C:membrane"/>
    <property type="evidence" value="ECO:0007669"/>
    <property type="project" value="InterPro"/>
</dbReference>
<dbReference type="EMBL" id="PNIE01000081">
    <property type="protein sequence ID" value="PMP61463.1"/>
    <property type="molecule type" value="Genomic_DNA"/>
</dbReference>
<keyword evidence="10" id="KW-0460">Magnesium</keyword>
<keyword evidence="6" id="KW-0328">Glycosyltransferase</keyword>
<comment type="cofactor">
    <cofactor evidence="1">
        <name>Mn(2+)</name>
        <dbReference type="ChEBI" id="CHEBI:29035"/>
    </cofactor>
</comment>
<proteinExistence type="inferred from homology"/>
<evidence type="ECO:0000256" key="1">
    <source>
        <dbReference type="ARBA" id="ARBA00001936"/>
    </source>
</evidence>
<feature type="transmembrane region" description="Helical" evidence="14">
    <location>
        <begin position="359"/>
        <end position="380"/>
    </location>
</feature>
<dbReference type="Pfam" id="PF21436">
    <property type="entry name" value="STT3-PglB_core"/>
    <property type="match status" value="1"/>
</dbReference>
<name>A0A2N7PIK9_9BACT</name>
<keyword evidence="9" id="KW-0479">Metal-binding</keyword>
<feature type="transmembrane region" description="Helical" evidence="14">
    <location>
        <begin position="12"/>
        <end position="33"/>
    </location>
</feature>
<evidence type="ECO:0000256" key="14">
    <source>
        <dbReference type="SAM" id="Phobius"/>
    </source>
</evidence>
<evidence type="ECO:0000256" key="8">
    <source>
        <dbReference type="ARBA" id="ARBA00022692"/>
    </source>
</evidence>
<dbReference type="Proteomes" id="UP000235731">
    <property type="component" value="Unassembled WGS sequence"/>
</dbReference>
<comment type="caution">
    <text evidence="17">The sequence shown here is derived from an EMBL/GenBank/DDBJ whole genome shotgun (WGS) entry which is preliminary data.</text>
</comment>
<protein>
    <recommendedName>
        <fullName evidence="19">Oligosaccharyl transferase STT3 subunit</fullName>
    </recommendedName>
</protein>
<evidence type="ECO:0000256" key="10">
    <source>
        <dbReference type="ARBA" id="ARBA00022842"/>
    </source>
</evidence>
<evidence type="ECO:0000256" key="11">
    <source>
        <dbReference type="ARBA" id="ARBA00022989"/>
    </source>
</evidence>
<evidence type="ECO:0000313" key="18">
    <source>
        <dbReference type="Proteomes" id="UP000235731"/>
    </source>
</evidence>
<evidence type="ECO:0000256" key="9">
    <source>
        <dbReference type="ARBA" id="ARBA00022723"/>
    </source>
</evidence>
<dbReference type="Gene3D" id="3.40.50.12610">
    <property type="match status" value="1"/>
</dbReference>
<evidence type="ECO:0008006" key="19">
    <source>
        <dbReference type="Google" id="ProtNLM"/>
    </source>
</evidence>
<keyword evidence="11 14" id="KW-1133">Transmembrane helix</keyword>
<comment type="cofactor">
    <cofactor evidence="2">
        <name>Mg(2+)</name>
        <dbReference type="ChEBI" id="CHEBI:18420"/>
    </cofactor>
</comment>
<sequence length="709" mass="83585">MRYVVMKKENFYYEIFYFILFLIVLSFGVYIRFDDQKVWKENEALFFYKGEPLYSEYDSFYFARYALDMREGLFKSGTIDNFRFFPDNSSQAKLSDKESFAPKYSLSGNFISYLFYKLSTITGLSVAWLTYYLIPLLSVTIAVVLYLYFHYLKMPFCGILGGLITVSSPMYLGRTGLMRLDHDVLNLTLPFLTAYFFLRFFRTQKDRARYFWIILSSLTLNFYYLWYAHANLNFVLVLTFLLAYLWDPLKAFIFKREVTYKFTRKDYFFLAILVLPQIWYLYIGPYHLYEQVKTLVFNIKSLTAAERLFKDFPNIFMSISELQKLSFWEVISAVTFNKILGVIGLISVFFMFIFHFRSLLFLFPFFVIGLLTFFSGARFAMYLSPFIGIGLGYLVYLLFEKLFLAIGFFKEEKKQKILIPFVGFLLFITTLYIQSEALRILSTPKILVPLVKDMEWIKEKTPKNAVVWSWWDYGYAFQLYARRATFHDGGSQGSPKTYMIARSFATSDPKEAWLITSFVANYGLTGLAKLLKEGHTAKEVMENIRNGLYQKPIKTPIYWVFTADLIDKFGWIHYFGTYDFDKKEGIFGKIFVPQCKFISTNLIQCPQLNNTILDLNEGLIRIANEYIPIKYLYYSDGKTIQSKKFFDQGIYTVEIVKTPNNQTGLFILESPSEATLFNEMFILRKYDPRFFELVYDDFPHMVVYKVKSE</sequence>
<dbReference type="InterPro" id="IPR048999">
    <property type="entry name" value="STT3-PglB_core"/>
</dbReference>
<evidence type="ECO:0000259" key="16">
    <source>
        <dbReference type="Pfam" id="PF21436"/>
    </source>
</evidence>
<organism evidence="17 18">
    <name type="scientific">Caldimicrobium thiodismutans</name>
    <dbReference type="NCBI Taxonomy" id="1653476"/>
    <lineage>
        <taxon>Bacteria</taxon>
        <taxon>Pseudomonadati</taxon>
        <taxon>Thermodesulfobacteriota</taxon>
        <taxon>Thermodesulfobacteria</taxon>
        <taxon>Thermodesulfobacteriales</taxon>
        <taxon>Thermodesulfobacteriaceae</taxon>
        <taxon>Caldimicrobium</taxon>
    </lineage>
</organism>
<evidence type="ECO:0000256" key="7">
    <source>
        <dbReference type="ARBA" id="ARBA00022679"/>
    </source>
</evidence>
<reference evidence="17 18" key="1">
    <citation type="submission" date="2018-01" db="EMBL/GenBank/DDBJ databases">
        <title>Metagenomic assembled genomes from two thermal pools in the Uzon Caldera, Kamchatka, Russia.</title>
        <authorList>
            <person name="Wilkins L."/>
            <person name="Ettinger C."/>
        </authorList>
    </citation>
    <scope>NUCLEOTIDE SEQUENCE [LARGE SCALE GENOMIC DNA]</scope>
    <source>
        <strain evidence="17">ZAV-15</strain>
    </source>
</reference>
<evidence type="ECO:0000256" key="3">
    <source>
        <dbReference type="ARBA" id="ARBA00004127"/>
    </source>
</evidence>
<feature type="transmembrane region" description="Helical" evidence="14">
    <location>
        <begin position="232"/>
        <end position="254"/>
    </location>
</feature>
<feature type="transmembrane region" description="Helical" evidence="14">
    <location>
        <begin position="417"/>
        <end position="435"/>
    </location>
</feature>
<dbReference type="UniPathway" id="UPA00378"/>
<evidence type="ECO:0000256" key="12">
    <source>
        <dbReference type="ARBA" id="ARBA00023136"/>
    </source>
</evidence>
<feature type="transmembrane region" description="Helical" evidence="14">
    <location>
        <begin position="129"/>
        <end position="149"/>
    </location>
</feature>
<feature type="transmembrane region" description="Helical" evidence="14">
    <location>
        <begin position="184"/>
        <end position="201"/>
    </location>
</feature>
<dbReference type="AlphaFoldDB" id="A0A2N7PIK9"/>
<dbReference type="GO" id="GO:0004576">
    <property type="term" value="F:oligosaccharyl transferase activity"/>
    <property type="evidence" value="ECO:0007669"/>
    <property type="project" value="InterPro"/>
</dbReference>
<dbReference type="GO" id="GO:0012505">
    <property type="term" value="C:endomembrane system"/>
    <property type="evidence" value="ECO:0007669"/>
    <property type="project" value="UniProtKB-SubCell"/>
</dbReference>
<accession>A0A2N7PIK9</accession>
<dbReference type="InterPro" id="IPR048307">
    <property type="entry name" value="STT3_N"/>
</dbReference>
<feature type="transmembrane region" description="Helical" evidence="14">
    <location>
        <begin position="156"/>
        <end position="172"/>
    </location>
</feature>
<dbReference type="PANTHER" id="PTHR13872:SF1">
    <property type="entry name" value="DOLICHYL-DIPHOSPHOOLIGOSACCHARIDE--PROTEIN GLYCOSYLTRANSFERASE SUBUNIT STT3B"/>
    <property type="match status" value="1"/>
</dbReference>
<feature type="domain" description="Oligosaccharyl transferase STT3 N-terminal" evidence="15">
    <location>
        <begin position="48"/>
        <end position="406"/>
    </location>
</feature>
<keyword evidence="7" id="KW-0808">Transferase</keyword>